<sequence>MTKTIVVIGAGISGLTTAYLLSQKGFDVRILERKSEVGGSIESVRENGFLFDRGPNSALETTPVISKLVNELNLNDDLIYANKAANKRYILRNNELHALPMSPPALLKTKLFSGKAKIRLLAEPFIGRSDDGYYQSLAEFVKRRLGQEFLDYAINPFVAGVYAGKPEDLSVKSAFPKLYALEEKYGGLIIGTIRSIRERKKRAEKSKQSAKMLSFKSGMIALPKAIEKYFGNKVVLSAEVTSIDKTSDGYIVSYKHNGIDEAIVCDAVLSTVPAYIASDLFSKFNAKFKIHSDTIYYPPVLVYFLAYEKKNVGQPLDGFGFLIPEKEKKSFLGALWSSVIFPFRADDNFATFTLFIGGSRNPDFVKEDRNKLLDKVRKEFEEIMKINAEPVYSSHRFWEKAIPQYNIGYIEHERFFDEFEKQNSGLFISGNFRGGISVGDCIKNAELVANKVNEQLKMNN</sequence>
<comment type="similarity">
    <text evidence="6">Belongs to the protoporphyrinogen/coproporphyrinogen oxidase family. Coproporphyrinogen III oxidase subfamily.</text>
</comment>
<dbReference type="SUPFAM" id="SSF51905">
    <property type="entry name" value="FAD/NAD(P)-binding domain"/>
    <property type="match status" value="1"/>
</dbReference>
<dbReference type="InterPro" id="IPR036188">
    <property type="entry name" value="FAD/NAD-bd_sf"/>
</dbReference>
<accession>A0A7V3E5J0</accession>
<dbReference type="Gene3D" id="3.50.50.60">
    <property type="entry name" value="FAD/NAD(P)-binding domain"/>
    <property type="match status" value="1"/>
</dbReference>
<evidence type="ECO:0000256" key="1">
    <source>
        <dbReference type="ARBA" id="ARBA00001974"/>
    </source>
</evidence>
<dbReference type="InterPro" id="IPR050464">
    <property type="entry name" value="Zeta_carotene_desat/Oxidored"/>
</dbReference>
<evidence type="ECO:0000256" key="6">
    <source>
        <dbReference type="RuleBase" id="RU364052"/>
    </source>
</evidence>
<dbReference type="GO" id="GO:0006783">
    <property type="term" value="P:heme biosynthetic process"/>
    <property type="evidence" value="ECO:0007669"/>
    <property type="project" value="UniProtKB-UniRule"/>
</dbReference>
<dbReference type="AlphaFoldDB" id="A0A7V3E5J0"/>
<keyword evidence="6" id="KW-0963">Cytoplasm</keyword>
<dbReference type="NCBIfam" id="TIGR00562">
    <property type="entry name" value="proto_IX_ox"/>
    <property type="match status" value="1"/>
</dbReference>
<evidence type="ECO:0000259" key="7">
    <source>
        <dbReference type="Pfam" id="PF01593"/>
    </source>
</evidence>
<comment type="function">
    <text evidence="6">Involved in coproporphyrin-dependent heme b biosynthesis. Catalyzes the oxidation of coproporphyrinogen III to coproporphyrin III.</text>
</comment>
<dbReference type="Gene3D" id="3.90.660.20">
    <property type="entry name" value="Protoporphyrinogen oxidase, mitochondrial, domain 2"/>
    <property type="match status" value="1"/>
</dbReference>
<reference evidence="8" key="1">
    <citation type="journal article" date="2020" name="mSystems">
        <title>Genome- and Community-Level Interaction Insights into Carbon Utilization and Element Cycling Functions of Hydrothermarchaeota in Hydrothermal Sediment.</title>
        <authorList>
            <person name="Zhou Z."/>
            <person name="Liu Y."/>
            <person name="Xu W."/>
            <person name="Pan J."/>
            <person name="Luo Z.H."/>
            <person name="Li M."/>
        </authorList>
    </citation>
    <scope>NUCLEOTIDE SEQUENCE [LARGE SCALE GENOMIC DNA]</scope>
    <source>
        <strain evidence="8">SpSt-479</strain>
    </source>
</reference>
<dbReference type="GO" id="GO:0004729">
    <property type="term" value="F:oxygen-dependent protoporphyrinogen oxidase activity"/>
    <property type="evidence" value="ECO:0007669"/>
    <property type="project" value="UniProtKB-UniRule"/>
</dbReference>
<dbReference type="PANTHER" id="PTHR42923">
    <property type="entry name" value="PROTOPORPHYRINOGEN OXIDASE"/>
    <property type="match status" value="1"/>
</dbReference>
<organism evidence="8">
    <name type="scientific">Ignavibacterium album</name>
    <dbReference type="NCBI Taxonomy" id="591197"/>
    <lineage>
        <taxon>Bacteria</taxon>
        <taxon>Pseudomonadati</taxon>
        <taxon>Ignavibacteriota</taxon>
        <taxon>Ignavibacteria</taxon>
        <taxon>Ignavibacteriales</taxon>
        <taxon>Ignavibacteriaceae</taxon>
        <taxon>Ignavibacterium</taxon>
    </lineage>
</organism>
<dbReference type="Pfam" id="PF01593">
    <property type="entry name" value="Amino_oxidase"/>
    <property type="match status" value="1"/>
</dbReference>
<protein>
    <recommendedName>
        <fullName evidence="6">Coproporphyrinogen III oxidase</fullName>
        <ecNumber evidence="6">1.3.3.15</ecNumber>
    </recommendedName>
</protein>
<evidence type="ECO:0000256" key="3">
    <source>
        <dbReference type="ARBA" id="ARBA00022827"/>
    </source>
</evidence>
<gene>
    <name evidence="8" type="primary">hemG</name>
    <name evidence="8" type="ORF">ENS31_00355</name>
</gene>
<dbReference type="GO" id="GO:0005737">
    <property type="term" value="C:cytoplasm"/>
    <property type="evidence" value="ECO:0007669"/>
    <property type="project" value="UniProtKB-SubCell"/>
</dbReference>
<keyword evidence="5 6" id="KW-0350">Heme biosynthesis</keyword>
<dbReference type="PANTHER" id="PTHR42923:SF3">
    <property type="entry name" value="PROTOPORPHYRINOGEN OXIDASE"/>
    <property type="match status" value="1"/>
</dbReference>
<dbReference type="EMBL" id="DSUJ01000002">
    <property type="protein sequence ID" value="HFI89960.1"/>
    <property type="molecule type" value="Genomic_DNA"/>
</dbReference>
<dbReference type="EC" id="1.3.3.15" evidence="6"/>
<comment type="catalytic activity">
    <reaction evidence="6">
        <text>coproporphyrinogen III + 3 O2 = coproporphyrin III + 3 H2O2</text>
        <dbReference type="Rhea" id="RHEA:43436"/>
        <dbReference type="ChEBI" id="CHEBI:15379"/>
        <dbReference type="ChEBI" id="CHEBI:16240"/>
        <dbReference type="ChEBI" id="CHEBI:57309"/>
        <dbReference type="ChEBI" id="CHEBI:131725"/>
        <dbReference type="EC" id="1.3.3.15"/>
    </reaction>
</comment>
<evidence type="ECO:0000256" key="5">
    <source>
        <dbReference type="ARBA" id="ARBA00023133"/>
    </source>
</evidence>
<feature type="domain" description="Amine oxidase" evidence="7">
    <location>
        <begin position="12"/>
        <end position="452"/>
    </location>
</feature>
<dbReference type="SUPFAM" id="SSF54373">
    <property type="entry name" value="FAD-linked reductases, C-terminal domain"/>
    <property type="match status" value="1"/>
</dbReference>
<evidence type="ECO:0000313" key="8">
    <source>
        <dbReference type="EMBL" id="HFI89960.1"/>
    </source>
</evidence>
<keyword evidence="3 6" id="KW-0274">FAD</keyword>
<comment type="cofactor">
    <cofactor evidence="1 6">
        <name>FAD</name>
        <dbReference type="ChEBI" id="CHEBI:57692"/>
    </cofactor>
</comment>
<keyword evidence="2 6" id="KW-0285">Flavoprotein</keyword>
<keyword evidence="4 6" id="KW-0560">Oxidoreductase</keyword>
<dbReference type="InterPro" id="IPR004572">
    <property type="entry name" value="Protoporphyrinogen_oxidase"/>
</dbReference>
<comment type="subcellular location">
    <subcellularLocation>
        <location evidence="6">Cytoplasm</location>
    </subcellularLocation>
</comment>
<dbReference type="UniPathway" id="UPA00252"/>
<evidence type="ECO:0000256" key="2">
    <source>
        <dbReference type="ARBA" id="ARBA00022630"/>
    </source>
</evidence>
<dbReference type="InterPro" id="IPR002937">
    <property type="entry name" value="Amino_oxidase"/>
</dbReference>
<proteinExistence type="inferred from homology"/>
<comment type="caution">
    <text evidence="8">The sequence shown here is derived from an EMBL/GenBank/DDBJ whole genome shotgun (WGS) entry which is preliminary data.</text>
</comment>
<name>A0A7V3E5J0_9BACT</name>
<evidence type="ECO:0000256" key="4">
    <source>
        <dbReference type="ARBA" id="ARBA00023002"/>
    </source>
</evidence>
<dbReference type="Gene3D" id="1.10.3110.10">
    <property type="entry name" value="protoporphyrinogen ix oxidase, domain 3"/>
    <property type="match status" value="1"/>
</dbReference>
<comment type="pathway">
    <text evidence="6">Porphyrin-containing compound metabolism; protoheme biosynthesis.</text>
</comment>